<name>A0AB39SUN8_9ACTN</name>
<protein>
    <submittedName>
        <fullName evidence="1">Uncharacterized protein</fullName>
    </submittedName>
</protein>
<evidence type="ECO:0000313" key="1">
    <source>
        <dbReference type="EMBL" id="XDQ70372.1"/>
    </source>
</evidence>
<dbReference type="RefSeq" id="WP_369143112.1">
    <property type="nucleotide sequence ID" value="NZ_CP163444.1"/>
</dbReference>
<accession>A0AB39SUN8</accession>
<sequence>MDPDPGFRLLVQFPSTYDVAVLDARCTGYRELSERLGYGLDHVDNRSYVGHPGPTPAWI</sequence>
<dbReference type="AlphaFoldDB" id="A0AB39SUN8"/>
<reference evidence="1" key="1">
    <citation type="submission" date="2024-07" db="EMBL/GenBank/DDBJ databases">
        <authorList>
            <person name="Yu S.T."/>
        </authorList>
    </citation>
    <scope>NUCLEOTIDE SEQUENCE</scope>
    <source>
        <strain evidence="1">R44</strain>
    </source>
</reference>
<gene>
    <name evidence="1" type="ORF">AB5J54_07495</name>
</gene>
<proteinExistence type="predicted"/>
<dbReference type="EMBL" id="CP163444">
    <property type="protein sequence ID" value="XDQ70372.1"/>
    <property type="molecule type" value="Genomic_DNA"/>
</dbReference>
<organism evidence="1">
    <name type="scientific">Streptomyces sp. R44</name>
    <dbReference type="NCBI Taxonomy" id="3238633"/>
    <lineage>
        <taxon>Bacteria</taxon>
        <taxon>Bacillati</taxon>
        <taxon>Actinomycetota</taxon>
        <taxon>Actinomycetes</taxon>
        <taxon>Kitasatosporales</taxon>
        <taxon>Streptomycetaceae</taxon>
        <taxon>Streptomyces</taxon>
    </lineage>
</organism>